<proteinExistence type="predicted"/>
<organism evidence="2 3">
    <name type="scientific">Nitrosococcus wardiae</name>
    <dbReference type="NCBI Taxonomy" id="1814290"/>
    <lineage>
        <taxon>Bacteria</taxon>
        <taxon>Pseudomonadati</taxon>
        <taxon>Pseudomonadota</taxon>
        <taxon>Gammaproteobacteria</taxon>
        <taxon>Chromatiales</taxon>
        <taxon>Chromatiaceae</taxon>
        <taxon>Nitrosococcus</taxon>
    </lineage>
</organism>
<feature type="transmembrane region" description="Helical" evidence="1">
    <location>
        <begin position="160"/>
        <end position="179"/>
    </location>
</feature>
<dbReference type="AlphaFoldDB" id="A0A4P7C1L4"/>
<keyword evidence="1" id="KW-0812">Transmembrane</keyword>
<dbReference type="OrthoDB" id="9871221at2"/>
<dbReference type="RefSeq" id="WP_134358786.1">
    <property type="nucleotide sequence ID" value="NZ_CP038033.1"/>
</dbReference>
<gene>
    <name evidence="2" type="ORF">E3U44_14175</name>
</gene>
<keyword evidence="1" id="KW-1133">Transmembrane helix</keyword>
<evidence type="ECO:0008006" key="4">
    <source>
        <dbReference type="Google" id="ProtNLM"/>
    </source>
</evidence>
<evidence type="ECO:0000256" key="1">
    <source>
        <dbReference type="SAM" id="Phobius"/>
    </source>
</evidence>
<dbReference type="KEGG" id="nwr:E3U44_14175"/>
<name>A0A4P7C1L4_9GAMM</name>
<keyword evidence="3" id="KW-1185">Reference proteome</keyword>
<feature type="transmembrane region" description="Helical" evidence="1">
    <location>
        <begin position="191"/>
        <end position="212"/>
    </location>
</feature>
<keyword evidence="1" id="KW-0472">Membrane</keyword>
<feature type="transmembrane region" description="Helical" evidence="1">
    <location>
        <begin position="124"/>
        <end position="140"/>
    </location>
</feature>
<accession>A0A4P7C1L4</accession>
<dbReference type="Proteomes" id="UP000294325">
    <property type="component" value="Chromosome"/>
</dbReference>
<protein>
    <recommendedName>
        <fullName evidence="4">DUF5671 domain-containing protein</fullName>
    </recommendedName>
</protein>
<evidence type="ECO:0000313" key="3">
    <source>
        <dbReference type="Proteomes" id="UP000294325"/>
    </source>
</evidence>
<dbReference type="EMBL" id="CP038033">
    <property type="protein sequence ID" value="QBQ55527.1"/>
    <property type="molecule type" value="Genomic_DNA"/>
</dbReference>
<reference evidence="2 3" key="1">
    <citation type="submission" date="2019-03" db="EMBL/GenBank/DDBJ databases">
        <title>The genome sequence of Nitrosococcus wardiae strain D1FHST reveals the archetypal metabolic capacity of ammonia-oxidizing Gammaproteobacteria.</title>
        <authorList>
            <person name="Wang L."/>
            <person name="Lim C.K."/>
            <person name="Hanson T.E."/>
            <person name="Dang H."/>
            <person name="Klotz M.G."/>
        </authorList>
    </citation>
    <scope>NUCLEOTIDE SEQUENCE [LARGE SCALE GENOMIC DNA]</scope>
    <source>
        <strain evidence="2 3">D1FHS</strain>
    </source>
</reference>
<sequence>MANLFEGLGPPIGMEELVEKANPQGVEPVITENTPPPTTVDIIQYRYHKGFQNNLTNKIIDNIDTAPLANLTNRLDNKKALIKAHPEAYQAQMLECPKSLLPCEKPIGGVIGDTAEFVGNLTDPIIFLLIFLAVLSMRFVRRHKEVFMNRISNLGLAERFVIAGSVFWILLAIAFIFVFEPFGSSLNDTELMKAIKVTVFPPIVITTGYFLFYKWTMKKR</sequence>
<evidence type="ECO:0000313" key="2">
    <source>
        <dbReference type="EMBL" id="QBQ55527.1"/>
    </source>
</evidence>